<sequence length="254" mass="25390">MSDLSPIVQTRARHVQTRARHVLRLLAAAATASAVASAVPALSGTARASAAASGAVSGVPALSGTVQVPAAGGGAVQDASGAGIGCDVAAAYYDVAPQSGNIAMVRQAVLCLIDAERVRAGLRPLTRNSALDAAAASHADAAARLKWWRPGANSHTNPQTGSTPGSRITAAGYCPNPLSWAYAETTYTGWGGSGTPRAAVRWWVHVSTYGHRQIVLSPTLADVGVGAAAGAADPAGAGASGGGTFVVDFGRCQR</sequence>
<name>A0A9X2K351_9ACTN</name>
<dbReference type="PROSITE" id="PS51318">
    <property type="entry name" value="TAT"/>
    <property type="match status" value="1"/>
</dbReference>
<reference evidence="3" key="1">
    <citation type="submission" date="2022-06" db="EMBL/GenBank/DDBJ databases">
        <title>Sequencing the genomes of 1000 actinobacteria strains.</title>
        <authorList>
            <person name="Klenk H.-P."/>
        </authorList>
    </citation>
    <scope>NUCLEOTIDE SEQUENCE</scope>
    <source>
        <strain evidence="3">DSM 46694</strain>
    </source>
</reference>
<dbReference type="EMBL" id="JAMZEB010000002">
    <property type="protein sequence ID" value="MCP2358718.1"/>
    <property type="molecule type" value="Genomic_DNA"/>
</dbReference>
<dbReference type="PANTHER" id="PTHR31157">
    <property type="entry name" value="SCP DOMAIN-CONTAINING PROTEIN"/>
    <property type="match status" value="1"/>
</dbReference>
<evidence type="ECO:0000256" key="1">
    <source>
        <dbReference type="SAM" id="SignalP"/>
    </source>
</evidence>
<keyword evidence="1" id="KW-0732">Signal</keyword>
<accession>A0A9X2K351</accession>
<evidence type="ECO:0000313" key="4">
    <source>
        <dbReference type="Proteomes" id="UP001139648"/>
    </source>
</evidence>
<dbReference type="AlphaFoldDB" id="A0A9X2K351"/>
<dbReference type="PANTHER" id="PTHR31157:SF1">
    <property type="entry name" value="SCP DOMAIN-CONTAINING PROTEIN"/>
    <property type="match status" value="1"/>
</dbReference>
<dbReference type="InterPro" id="IPR035940">
    <property type="entry name" value="CAP_sf"/>
</dbReference>
<feature type="signal peptide" evidence="1">
    <location>
        <begin position="1"/>
        <end position="38"/>
    </location>
</feature>
<feature type="chain" id="PRO_5040965061" evidence="1">
    <location>
        <begin position="39"/>
        <end position="254"/>
    </location>
</feature>
<proteinExistence type="predicted"/>
<feature type="domain" description="SCP" evidence="2">
    <location>
        <begin position="113"/>
        <end position="233"/>
    </location>
</feature>
<dbReference type="Gene3D" id="3.40.33.10">
    <property type="entry name" value="CAP"/>
    <property type="match status" value="1"/>
</dbReference>
<dbReference type="RefSeq" id="WP_253745897.1">
    <property type="nucleotide sequence ID" value="NZ_BAABKA010000007.1"/>
</dbReference>
<comment type="caution">
    <text evidence="3">The sequence shown here is derived from an EMBL/GenBank/DDBJ whole genome shotgun (WGS) entry which is preliminary data.</text>
</comment>
<organism evidence="3 4">
    <name type="scientific">Nonomuraea thailandensis</name>
    <dbReference type="NCBI Taxonomy" id="1188745"/>
    <lineage>
        <taxon>Bacteria</taxon>
        <taxon>Bacillati</taxon>
        <taxon>Actinomycetota</taxon>
        <taxon>Actinomycetes</taxon>
        <taxon>Streptosporangiales</taxon>
        <taxon>Streptosporangiaceae</taxon>
        <taxon>Nonomuraea</taxon>
    </lineage>
</organism>
<dbReference type="Proteomes" id="UP001139648">
    <property type="component" value="Unassembled WGS sequence"/>
</dbReference>
<keyword evidence="4" id="KW-1185">Reference proteome</keyword>
<dbReference type="SUPFAM" id="SSF55797">
    <property type="entry name" value="PR-1-like"/>
    <property type="match status" value="1"/>
</dbReference>
<evidence type="ECO:0000313" key="3">
    <source>
        <dbReference type="EMBL" id="MCP2358718.1"/>
    </source>
</evidence>
<evidence type="ECO:0000259" key="2">
    <source>
        <dbReference type="Pfam" id="PF00188"/>
    </source>
</evidence>
<dbReference type="InterPro" id="IPR014044">
    <property type="entry name" value="CAP_dom"/>
</dbReference>
<gene>
    <name evidence="3" type="ORF">HD597_005738</name>
</gene>
<protein>
    <submittedName>
        <fullName evidence="3">Uncharacterized protein YkwD</fullName>
    </submittedName>
</protein>
<dbReference type="Pfam" id="PF00188">
    <property type="entry name" value="CAP"/>
    <property type="match status" value="1"/>
</dbReference>
<dbReference type="InterPro" id="IPR006311">
    <property type="entry name" value="TAT_signal"/>
</dbReference>